<dbReference type="AlphaFoldDB" id="E1X540"/>
<dbReference type="KEGG" id="bmx:BMS_0604"/>
<evidence type="ECO:0000313" key="2">
    <source>
        <dbReference type="Proteomes" id="UP000008963"/>
    </source>
</evidence>
<dbReference type="HOGENOM" id="CLU_2682692_0_0_7"/>
<protein>
    <submittedName>
        <fullName evidence="1">Uncharacterized protein</fullName>
    </submittedName>
</protein>
<reference evidence="2" key="1">
    <citation type="journal article" date="2013" name="ISME J.">
        <title>A small predatory core genome in the divergent marine Bacteriovorax marinus SJ and the terrestrial Bdellovibrio bacteriovorus.</title>
        <authorList>
            <person name="Crossman L.C."/>
            <person name="Chen H."/>
            <person name="Cerdeno-Tarraga A.M."/>
            <person name="Brooks K."/>
            <person name="Quail M.A."/>
            <person name="Pineiro S.A."/>
            <person name="Hobley L."/>
            <person name="Sockett R.E."/>
            <person name="Bentley S.D."/>
            <person name="Parkhill J."/>
            <person name="Williams H.N."/>
            <person name="Stine O.C."/>
        </authorList>
    </citation>
    <scope>NUCLEOTIDE SEQUENCE [LARGE SCALE GENOMIC DNA]</scope>
    <source>
        <strain evidence="2">ATCC BAA-682 / DSM 15412 / SJ</strain>
    </source>
</reference>
<name>E1X540_HALMS</name>
<accession>E1X540</accession>
<dbReference type="RefSeq" id="WP_014243298.1">
    <property type="nucleotide sequence ID" value="NC_016620.1"/>
</dbReference>
<keyword evidence="2" id="KW-1185">Reference proteome</keyword>
<sequence>MNFGKFTVVSDRNVQALEETHEEMIFNLDHIVSVKPIKIPMADQVVDGFWIRTTNGKKYRAISAPDVIKDLLHN</sequence>
<organism evidence="1 2">
    <name type="scientific">Halobacteriovorax marinus (strain ATCC BAA-682 / DSM 15412 / SJ)</name>
    <name type="common">Bacteriovorax marinus</name>
    <dbReference type="NCBI Taxonomy" id="862908"/>
    <lineage>
        <taxon>Bacteria</taxon>
        <taxon>Pseudomonadati</taxon>
        <taxon>Bdellovibrionota</taxon>
        <taxon>Bacteriovoracia</taxon>
        <taxon>Bacteriovoracales</taxon>
        <taxon>Halobacteriovoraceae</taxon>
        <taxon>Halobacteriovorax</taxon>
    </lineage>
</organism>
<evidence type="ECO:0000313" key="1">
    <source>
        <dbReference type="EMBL" id="CBW25511.1"/>
    </source>
</evidence>
<dbReference type="OrthoDB" id="5295965at2"/>
<proteinExistence type="predicted"/>
<dbReference type="EMBL" id="FQ312005">
    <property type="protein sequence ID" value="CBW25511.1"/>
    <property type="molecule type" value="Genomic_DNA"/>
</dbReference>
<dbReference type="Proteomes" id="UP000008963">
    <property type="component" value="Chromosome"/>
</dbReference>
<gene>
    <name evidence="1" type="ordered locus">BMS_0604</name>
</gene>
<dbReference type="STRING" id="862908.BMS_0604"/>
<dbReference type="PATRIC" id="fig|862908.3.peg.579"/>